<dbReference type="Proteomes" id="UP000805193">
    <property type="component" value="Unassembled WGS sequence"/>
</dbReference>
<gene>
    <name evidence="1" type="ORF">HPB47_026276</name>
</gene>
<reference evidence="1 2" key="1">
    <citation type="journal article" date="2020" name="Cell">
        <title>Large-Scale Comparative Analyses of Tick Genomes Elucidate Their Genetic Diversity and Vector Capacities.</title>
        <authorList>
            <consortium name="Tick Genome and Microbiome Consortium (TIGMIC)"/>
            <person name="Jia N."/>
            <person name="Wang J."/>
            <person name="Shi W."/>
            <person name="Du L."/>
            <person name="Sun Y."/>
            <person name="Zhan W."/>
            <person name="Jiang J.F."/>
            <person name="Wang Q."/>
            <person name="Zhang B."/>
            <person name="Ji P."/>
            <person name="Bell-Sakyi L."/>
            <person name="Cui X.M."/>
            <person name="Yuan T.T."/>
            <person name="Jiang B.G."/>
            <person name="Yang W.F."/>
            <person name="Lam T.T."/>
            <person name="Chang Q.C."/>
            <person name="Ding S.J."/>
            <person name="Wang X.J."/>
            <person name="Zhu J.G."/>
            <person name="Ruan X.D."/>
            <person name="Zhao L."/>
            <person name="Wei J.T."/>
            <person name="Ye R.Z."/>
            <person name="Que T.C."/>
            <person name="Du C.H."/>
            <person name="Zhou Y.H."/>
            <person name="Cheng J.X."/>
            <person name="Dai P.F."/>
            <person name="Guo W.B."/>
            <person name="Han X.H."/>
            <person name="Huang E.J."/>
            <person name="Li L.F."/>
            <person name="Wei W."/>
            <person name="Gao Y.C."/>
            <person name="Liu J.Z."/>
            <person name="Shao H.Z."/>
            <person name="Wang X."/>
            <person name="Wang C.C."/>
            <person name="Yang T.C."/>
            <person name="Huo Q.B."/>
            <person name="Li W."/>
            <person name="Chen H.Y."/>
            <person name="Chen S.E."/>
            <person name="Zhou L.G."/>
            <person name="Ni X.B."/>
            <person name="Tian J.H."/>
            <person name="Sheng Y."/>
            <person name="Liu T."/>
            <person name="Pan Y.S."/>
            <person name="Xia L.Y."/>
            <person name="Li J."/>
            <person name="Zhao F."/>
            <person name="Cao W.C."/>
        </authorList>
    </citation>
    <scope>NUCLEOTIDE SEQUENCE [LARGE SCALE GENOMIC DNA]</scope>
    <source>
        <strain evidence="1">Iper-2018</strain>
    </source>
</reference>
<sequence>MALDRGGGSPNEETLNSAAYSSGIFATFASARERRAHLMQQFNTRKFYRSYTHSPKPPLVASLESNGISEHAMHMANWSDSEAVHPSFPINVFALNYGVQESTIYRLAKNTRVRFILGPSLYGKKPTLHMNVPPQPNVAFERNKYRKVPWSHDVHNPGDETAYFADVVFSTAGSFHYYFVCDDDATPGNAGSGYFLVDPVLRYGDGEELPLDCIQCQTVLSKCLGPLDSWLSKLRVTQETGYNFVHLSPIQELGASRSSYCIRDHRRLNPDFSRGVSEHSMKDVAKIVDTMCREWKVLTLTDVVLNHVANETPWIREHPECTYNLKNSPHMKPAFLLDVALHCFTLEVAEGKWEAEGVPPTISKEEHLDALRRIVNLHWLPLLQLHEFYTINVDALVDVFHQKVIDLGAPTSAPLPDKPLTVVHHPEFLRNGSTVDMDMALRIFNRNWEPDSPDAPHQIGRCCGELRRCLEQLNGTQWGLLHSHLQAAVENVVKGCRYLRLQHDGPRKQVVSKANPLVGRLGGSHKSPSFLAQFSGPLEARLPCWLFSPFRLVLVSAAERRSFPWYFVVLTDVPVLNLKEAEKLMFSERAAFVMAHNGWVMNDDPLRKYFVVLTDVPVLNLKEAEKLMFSERAAFVMAHNGWVMNDDPLRNFAEPGSNVYLRRELIAWGDSVKLRYGSSPEDCPFLWNYMKEYVCESARLFHGLRLDNCHSTPLPLAEYVLDAARKVRPDLYVVAELFTSREEVDNLFVNRLGINSLIREAMSAPDARELGRLVYRFGGEPVGSFLAPPVRPLAPCVAHALFMDMTHDNPSPFEKRSPYDVLPSAAVVAMACCGTGSSRGYDEMVPHHIHVVEEERQFLPWGQAASAVHLESGIVAAKRALNQLHFELGKRGYRHVYVDQVDGSIISITRHCLETHQSVVLVARTAFQQPSNPLETGCIPPLCIPGVVDEIVFEAHCVRAADGAPFAKHEKFVNGSAEYRLEMREHISLHESKMVELSEASEAHINELDFSNFPPGSVIAFRVSMHATSKAAVQRIRHHLASFGYDYFEEAVQATQASRAPPEDSLPNIAAALTLSDLNRVLFRSDAEERAEGRNCGAYSFQKFGTLVYCGLQGLMSVLSEVRSKNDLGHPMCDNLRAGDWLMDYIVARLAQERSTLKLSQWFEKVFASVRLAPRYLIPCYFDAAVTSCYTVLLEETWQKMSDFVKHGSTLVRELALGSVALAGFVPGSHLPSLSKQLVPPLPPHRMQGDRREEVCTTLAAGLPHFAAGYMRNWGRDTFISLRGLLLLTGRHQEARFLLLAFGGCLRHGLIPNLLDKGTHARYNCRDAVWWWLQSIQDYCKEVPQGYLLLKDRVARLYPTDDSPPQEPGTKDMPLEEVIQEAIQRHFEGISFRERNAGYQIDSQMTHEGFNVEAGVDLRTGFVRGGNAHNCGTWMDKMGSSEKAGNKGHPATPRNGSAVELVGLCKSTLRWLDQMYKEGFYPYNAVEKTEHGVKTVMTFDQWGSLIKKHFEGCFWVPPADEPTSPDDLHPHLTNRRCIYKDCYGAAPPWSDYQLRPNFPIAMVLAPELFTVQRAWQALKVVREVLVGPFGMKTLDPSDLNYNGYYNNSNDSNDYKVAHGFNYHQGPEWLWPMGYYLRARLYFAHKVANSEAALQEVQAEIREVLANNGQLIQASPWRGLPELTNRNGDPCPDSCPIQAWSHACLLEVLYDMQKI</sequence>
<keyword evidence="2" id="KW-1185">Reference proteome</keyword>
<proteinExistence type="predicted"/>
<comment type="caution">
    <text evidence="1">The sequence shown here is derived from an EMBL/GenBank/DDBJ whole genome shotgun (WGS) entry which is preliminary data.</text>
</comment>
<accession>A0AC60PZ53</accession>
<protein>
    <submittedName>
        <fullName evidence="1">Uncharacterized protein</fullName>
    </submittedName>
</protein>
<organism evidence="1 2">
    <name type="scientific">Ixodes persulcatus</name>
    <name type="common">Taiga tick</name>
    <dbReference type="NCBI Taxonomy" id="34615"/>
    <lineage>
        <taxon>Eukaryota</taxon>
        <taxon>Metazoa</taxon>
        <taxon>Ecdysozoa</taxon>
        <taxon>Arthropoda</taxon>
        <taxon>Chelicerata</taxon>
        <taxon>Arachnida</taxon>
        <taxon>Acari</taxon>
        <taxon>Parasitiformes</taxon>
        <taxon>Ixodida</taxon>
        <taxon>Ixodoidea</taxon>
        <taxon>Ixodidae</taxon>
        <taxon>Ixodinae</taxon>
        <taxon>Ixodes</taxon>
    </lineage>
</organism>
<name>A0AC60PZ53_IXOPE</name>
<dbReference type="EMBL" id="JABSTQ010009701">
    <property type="protein sequence ID" value="KAG0426615.1"/>
    <property type="molecule type" value="Genomic_DNA"/>
</dbReference>
<evidence type="ECO:0000313" key="2">
    <source>
        <dbReference type="Proteomes" id="UP000805193"/>
    </source>
</evidence>
<evidence type="ECO:0000313" key="1">
    <source>
        <dbReference type="EMBL" id="KAG0426615.1"/>
    </source>
</evidence>